<reference evidence="2 3" key="1">
    <citation type="submission" date="2023-05" db="EMBL/GenBank/DDBJ databases">
        <title>B98-5 Cell Line De Novo Hybrid Assembly: An Optical Mapping Approach.</title>
        <authorList>
            <person name="Kananen K."/>
            <person name="Auerbach J.A."/>
            <person name="Kautto E."/>
            <person name="Blachly J.S."/>
        </authorList>
    </citation>
    <scope>NUCLEOTIDE SEQUENCE [LARGE SCALE GENOMIC DNA]</scope>
    <source>
        <strain evidence="2">B95-8</strain>
        <tissue evidence="2">Cell line</tissue>
    </source>
</reference>
<protein>
    <submittedName>
        <fullName evidence="2">Uncharacterized protein</fullName>
    </submittedName>
</protein>
<feature type="compositionally biased region" description="Basic and acidic residues" evidence="1">
    <location>
        <begin position="25"/>
        <end position="52"/>
    </location>
</feature>
<gene>
    <name evidence="2" type="ORF">P7K49_027495</name>
</gene>
<accession>A0ABQ9UBR5</accession>
<evidence type="ECO:0000313" key="2">
    <source>
        <dbReference type="EMBL" id="KAK2093757.1"/>
    </source>
</evidence>
<dbReference type="Proteomes" id="UP001266305">
    <property type="component" value="Unassembled WGS sequence"/>
</dbReference>
<sequence length="138" mass="15291">MGFTGRKSKRTQMKGLGTQGAYSTRKLESLVGSRKEAESLDRKMEVEEEHLTQDNPFPNFTLAKTPLVIDAQRLQSYERLLAIKTLSRVTSRSGCAGHNNIIKTSMRKIQAGQACCVIECSIFQIPTAKQKIPSADTS</sequence>
<dbReference type="EMBL" id="JASSZA010000014">
    <property type="protein sequence ID" value="KAK2093757.1"/>
    <property type="molecule type" value="Genomic_DNA"/>
</dbReference>
<keyword evidence="3" id="KW-1185">Reference proteome</keyword>
<feature type="region of interest" description="Disordered" evidence="1">
    <location>
        <begin position="1"/>
        <end position="57"/>
    </location>
</feature>
<evidence type="ECO:0000313" key="3">
    <source>
        <dbReference type="Proteomes" id="UP001266305"/>
    </source>
</evidence>
<comment type="caution">
    <text evidence="2">The sequence shown here is derived from an EMBL/GenBank/DDBJ whole genome shotgun (WGS) entry which is preliminary data.</text>
</comment>
<organism evidence="2 3">
    <name type="scientific">Saguinus oedipus</name>
    <name type="common">Cotton-top tamarin</name>
    <name type="synonym">Oedipomidas oedipus</name>
    <dbReference type="NCBI Taxonomy" id="9490"/>
    <lineage>
        <taxon>Eukaryota</taxon>
        <taxon>Metazoa</taxon>
        <taxon>Chordata</taxon>
        <taxon>Craniata</taxon>
        <taxon>Vertebrata</taxon>
        <taxon>Euteleostomi</taxon>
        <taxon>Mammalia</taxon>
        <taxon>Eutheria</taxon>
        <taxon>Euarchontoglires</taxon>
        <taxon>Primates</taxon>
        <taxon>Haplorrhini</taxon>
        <taxon>Platyrrhini</taxon>
        <taxon>Cebidae</taxon>
        <taxon>Callitrichinae</taxon>
        <taxon>Saguinus</taxon>
    </lineage>
</organism>
<proteinExistence type="predicted"/>
<feature type="compositionally biased region" description="Basic residues" evidence="1">
    <location>
        <begin position="1"/>
        <end position="12"/>
    </location>
</feature>
<name>A0ABQ9UBR5_SAGOE</name>
<evidence type="ECO:0000256" key="1">
    <source>
        <dbReference type="SAM" id="MobiDB-lite"/>
    </source>
</evidence>